<evidence type="ECO:0000313" key="2">
    <source>
        <dbReference type="Proteomes" id="UP001195422"/>
    </source>
</evidence>
<proteinExistence type="predicted"/>
<dbReference type="Proteomes" id="UP001195422">
    <property type="component" value="Unassembled WGS sequence"/>
</dbReference>
<gene>
    <name evidence="1" type="ORF">JOF39_002903</name>
</gene>
<sequence length="123" mass="13746">MMQITVILDPAEQACCGQALGLGQRVEWVLAYVTRGEQPYYMCDQHEQFAVHGAKTRTVSGSVAAIRELAIHPSRPDGTPVRRVWRSLSALPDGVDYDSDGIEIDLLVDHGQQLPELFSWPRR</sequence>
<dbReference type="RefSeq" id="WP_188946933.1">
    <property type="nucleotide sequence ID" value="NZ_BMPH01000001.1"/>
</dbReference>
<name>A0ABS4XUA1_GLUPR</name>
<dbReference type="EMBL" id="JAGIOJ010000001">
    <property type="protein sequence ID" value="MBP2399822.1"/>
    <property type="molecule type" value="Genomic_DNA"/>
</dbReference>
<dbReference type="InterPro" id="IPR046485">
    <property type="entry name" value="DUF6578"/>
</dbReference>
<keyword evidence="2" id="KW-1185">Reference proteome</keyword>
<evidence type="ECO:0000313" key="1">
    <source>
        <dbReference type="EMBL" id="MBP2399822.1"/>
    </source>
</evidence>
<reference evidence="1 2" key="1">
    <citation type="submission" date="2021-03" db="EMBL/GenBank/DDBJ databases">
        <title>Sequencing the genomes of 1000 actinobacteria strains.</title>
        <authorList>
            <person name="Klenk H.-P."/>
        </authorList>
    </citation>
    <scope>NUCLEOTIDE SEQUENCE [LARGE SCALE GENOMIC DNA]</scope>
    <source>
        <strain evidence="1 2">DSM 20168</strain>
    </source>
</reference>
<organism evidence="1 2">
    <name type="scientific">Glutamicibacter protophormiae</name>
    <name type="common">Brevibacterium protophormiae</name>
    <dbReference type="NCBI Taxonomy" id="37930"/>
    <lineage>
        <taxon>Bacteria</taxon>
        <taxon>Bacillati</taxon>
        <taxon>Actinomycetota</taxon>
        <taxon>Actinomycetes</taxon>
        <taxon>Micrococcales</taxon>
        <taxon>Micrococcaceae</taxon>
        <taxon>Glutamicibacter</taxon>
    </lineage>
</organism>
<protein>
    <submittedName>
        <fullName evidence="1">Uncharacterized protein</fullName>
    </submittedName>
</protein>
<dbReference type="Pfam" id="PF20218">
    <property type="entry name" value="DUF6578"/>
    <property type="match status" value="1"/>
</dbReference>
<accession>A0ABS4XUA1</accession>
<comment type="caution">
    <text evidence="1">The sequence shown here is derived from an EMBL/GenBank/DDBJ whole genome shotgun (WGS) entry which is preliminary data.</text>
</comment>